<keyword evidence="5" id="KW-0030">Aminoacyl-tRNA synthetase</keyword>
<dbReference type="PANTHER" id="PTHR42780">
    <property type="entry name" value="SOLEUCYL-TRNA SYNTHETASE"/>
    <property type="match status" value="1"/>
</dbReference>
<reference evidence="10 11" key="1">
    <citation type="journal article" date="2016" name="Nat. Commun.">
        <title>Thousands of microbial genomes shed light on interconnected biogeochemical processes in an aquifer system.</title>
        <authorList>
            <person name="Anantharaman K."/>
            <person name="Brown C.T."/>
            <person name="Hug L.A."/>
            <person name="Sharon I."/>
            <person name="Castelle C.J."/>
            <person name="Probst A.J."/>
            <person name="Thomas B.C."/>
            <person name="Singh A."/>
            <person name="Wilkins M.J."/>
            <person name="Karaoz U."/>
            <person name="Brodie E.L."/>
            <person name="Williams K.H."/>
            <person name="Hubbard S.S."/>
            <person name="Banfield J.F."/>
        </authorList>
    </citation>
    <scope>NUCLEOTIDE SEQUENCE [LARGE SCALE GENOMIC DNA]</scope>
</reference>
<organism evidence="10 11">
    <name type="scientific">Candidatus Tagabacteria bacterium RIFCSPLOWO2_01_FULL_39_11</name>
    <dbReference type="NCBI Taxonomy" id="1802295"/>
    <lineage>
        <taxon>Bacteria</taxon>
        <taxon>Candidatus Tagaibacteriota</taxon>
    </lineage>
</organism>
<keyword evidence="2" id="KW-0547">Nucleotide-binding</keyword>
<keyword evidence="4" id="KW-0648">Protein biosynthesis</keyword>
<protein>
    <recommendedName>
        <fullName evidence="12">Isoleucine--tRNA ligase</fullName>
    </recommendedName>
</protein>
<gene>
    <name evidence="10" type="ORF">A2909_01920</name>
</gene>
<dbReference type="GO" id="GO:0000049">
    <property type="term" value="F:tRNA binding"/>
    <property type="evidence" value="ECO:0007669"/>
    <property type="project" value="InterPro"/>
</dbReference>
<feature type="binding site" evidence="7">
    <location>
        <begin position="76"/>
        <end position="83"/>
    </location>
    <ligand>
        <name>substrate</name>
    </ligand>
</feature>
<feature type="binding site" evidence="7">
    <location>
        <position position="129"/>
    </location>
    <ligand>
        <name>substrate</name>
    </ligand>
</feature>
<evidence type="ECO:0000259" key="8">
    <source>
        <dbReference type="Pfam" id="PF00133"/>
    </source>
</evidence>
<comment type="caution">
    <text evidence="10">The sequence shown here is derived from an EMBL/GenBank/DDBJ whole genome shotgun (WGS) entry which is preliminary data.</text>
</comment>
<dbReference type="SUPFAM" id="SSF52374">
    <property type="entry name" value="Nucleotidylyl transferase"/>
    <property type="match status" value="2"/>
</dbReference>
<dbReference type="SUPFAM" id="SSF53254">
    <property type="entry name" value="Phosphoglycerate mutase-like"/>
    <property type="match status" value="1"/>
</dbReference>
<evidence type="ECO:0000259" key="9">
    <source>
        <dbReference type="Pfam" id="PF08264"/>
    </source>
</evidence>
<feature type="domain" description="Aminoacyl-tRNA synthetase class Ia" evidence="8">
    <location>
        <begin position="2"/>
        <end position="64"/>
    </location>
</feature>
<dbReference type="InterPro" id="IPR013155">
    <property type="entry name" value="M/V/L/I-tRNA-synth_anticd-bd"/>
</dbReference>
<dbReference type="InterPro" id="IPR002300">
    <property type="entry name" value="aa-tRNA-synth_Ia"/>
</dbReference>
<dbReference type="Proteomes" id="UP000178302">
    <property type="component" value="Unassembled WGS sequence"/>
</dbReference>
<evidence type="ECO:0008006" key="12">
    <source>
        <dbReference type="Google" id="ProtNLM"/>
    </source>
</evidence>
<evidence type="ECO:0000256" key="5">
    <source>
        <dbReference type="ARBA" id="ARBA00023146"/>
    </source>
</evidence>
<dbReference type="EMBL" id="MHQZ01000024">
    <property type="protein sequence ID" value="OHA13757.1"/>
    <property type="molecule type" value="Genomic_DNA"/>
</dbReference>
<dbReference type="GO" id="GO:0005524">
    <property type="term" value="F:ATP binding"/>
    <property type="evidence" value="ECO:0007669"/>
    <property type="project" value="UniProtKB-KW"/>
</dbReference>
<dbReference type="AlphaFoldDB" id="A0A1G2LQ78"/>
<dbReference type="Pfam" id="PF00133">
    <property type="entry name" value="tRNA-synt_1"/>
    <property type="match status" value="2"/>
</dbReference>
<dbReference type="CDD" id="cd07067">
    <property type="entry name" value="HP_PGM_like"/>
    <property type="match status" value="1"/>
</dbReference>
<evidence type="ECO:0000256" key="4">
    <source>
        <dbReference type="ARBA" id="ARBA00022917"/>
    </source>
</evidence>
<keyword evidence="3" id="KW-0067">ATP-binding</keyword>
<feature type="domain" description="Aminoacyl-tRNA synthetase class Ia" evidence="8">
    <location>
        <begin position="265"/>
        <end position="403"/>
    </location>
</feature>
<dbReference type="InterPro" id="IPR023586">
    <property type="entry name" value="Ile-tRNA-ligase_type2"/>
</dbReference>
<dbReference type="SUPFAM" id="SSF47323">
    <property type="entry name" value="Anticodon-binding domain of a subclass of class I aminoacyl-tRNA synthetases"/>
    <property type="match status" value="2"/>
</dbReference>
<comment type="catalytic activity">
    <reaction evidence="6">
        <text>tRNA(Ile) + L-isoleucine + ATP = L-isoleucyl-tRNA(Ile) + AMP + diphosphate</text>
        <dbReference type="Rhea" id="RHEA:11060"/>
        <dbReference type="Rhea" id="RHEA-COMP:9666"/>
        <dbReference type="Rhea" id="RHEA-COMP:9695"/>
        <dbReference type="ChEBI" id="CHEBI:30616"/>
        <dbReference type="ChEBI" id="CHEBI:33019"/>
        <dbReference type="ChEBI" id="CHEBI:58045"/>
        <dbReference type="ChEBI" id="CHEBI:78442"/>
        <dbReference type="ChEBI" id="CHEBI:78528"/>
        <dbReference type="ChEBI" id="CHEBI:456215"/>
        <dbReference type="EC" id="6.1.1.5"/>
    </reaction>
</comment>
<evidence type="ECO:0000256" key="6">
    <source>
        <dbReference type="ARBA" id="ARBA00048359"/>
    </source>
</evidence>
<dbReference type="Gene3D" id="1.10.730.10">
    <property type="entry name" value="Isoleucyl-tRNA Synthetase, Domain 1"/>
    <property type="match status" value="1"/>
</dbReference>
<dbReference type="Gene3D" id="3.40.50.620">
    <property type="entry name" value="HUPs"/>
    <property type="match status" value="2"/>
</dbReference>
<evidence type="ECO:0000256" key="7">
    <source>
        <dbReference type="PIRSR" id="PIRSR613078-2"/>
    </source>
</evidence>
<dbReference type="Pfam" id="PF19302">
    <property type="entry name" value="DUF5915"/>
    <property type="match status" value="1"/>
</dbReference>
<dbReference type="PANTHER" id="PTHR42780:SF1">
    <property type="entry name" value="ISOLEUCINE--TRNA LIGASE, CYTOPLASMIC"/>
    <property type="match status" value="1"/>
</dbReference>
<evidence type="ECO:0000313" key="10">
    <source>
        <dbReference type="EMBL" id="OHA13757.1"/>
    </source>
</evidence>
<dbReference type="SMART" id="SM00855">
    <property type="entry name" value="PGAM"/>
    <property type="match status" value="1"/>
</dbReference>
<accession>A0A1G2LQ78</accession>
<sequence length="728" mass="84458">MIALNEKIDWHPEFLKRGRFKKGLEAAPDWNVSRSRFWGTPLPIWRCQCGNYSVVGSIEELSKRADKSGNKYFLIRHGLAETNVLGVSNSWPEKKLYHLVEKGRKQVELAANKLKKENIDMIISSDMLRAKETTAILADRLGVKNIIYDERLRDLNVGELNGKSTSEHDRLFKNTEEKFTKSFPGGESRNDLKKRMTDFIQDIDKKYQNKNILIVGHGDPLWILEAISNNLSNKQLLKSHYIGNAEVRKIKRQTFPRNDYGEIDLHRPYIDKIDILCGCGGRMKRIPDVFDCWFESGSMPFAEKHYPFENKKIFEKNFPADFISEYIAQTRGWFYTLHVLSSALFSKPAFKHVVTTGNILSEKGEKLSKSRKNFPDPWILIRRFGVDAVRYYLMASSVMSADNINFSEKEVDEIYKKYSLITQNVLNFFQLSSHRLKKSDIAKKSLGKNILDRWIMSRLHSTIGEITSAYESYEIIYASRPLLDFIQDLSLWYVRRSRERIKSESPGAAEALKTLRDVLYNLSLIMAPVTPFLAEMLYQGVGMNKKQSVHLENWPKVNKNLVRKDIENNMFKARKISSEALRLRAEAGIKVRQPLQELRIKSYELRNKKEFLDIIKDEINIKKIIFDKNIKDETELDTAITPELKEEGFLREIIRAVQDLRKKAGLTPKDRPKLLVEANSEGKNFIEKYAEKIKKETLLLKMELVERLPQGVISNNVKQDKIEINIAF</sequence>
<dbReference type="GO" id="GO:0006428">
    <property type="term" value="P:isoleucyl-tRNA aminoacylation"/>
    <property type="evidence" value="ECO:0007669"/>
    <property type="project" value="TreeGrafter"/>
</dbReference>
<dbReference type="InterPro" id="IPR029033">
    <property type="entry name" value="His_PPase_superfam"/>
</dbReference>
<feature type="domain" description="Methionyl/Valyl/Leucyl/Isoleucyl-tRNA synthetase anticodon-binding" evidence="9">
    <location>
        <begin position="452"/>
        <end position="596"/>
    </location>
</feature>
<dbReference type="Pfam" id="PF08264">
    <property type="entry name" value="Anticodon_1"/>
    <property type="match status" value="1"/>
</dbReference>
<evidence type="ECO:0000256" key="3">
    <source>
        <dbReference type="ARBA" id="ARBA00022840"/>
    </source>
</evidence>
<evidence type="ECO:0000313" key="11">
    <source>
        <dbReference type="Proteomes" id="UP000178302"/>
    </source>
</evidence>
<dbReference type="InterPro" id="IPR009080">
    <property type="entry name" value="tRNAsynth_Ia_anticodon-bd"/>
</dbReference>
<keyword evidence="1" id="KW-0436">Ligase</keyword>
<dbReference type="InterPro" id="IPR014729">
    <property type="entry name" value="Rossmann-like_a/b/a_fold"/>
</dbReference>
<proteinExistence type="predicted"/>
<evidence type="ECO:0000256" key="2">
    <source>
        <dbReference type="ARBA" id="ARBA00022741"/>
    </source>
</evidence>
<evidence type="ECO:0000256" key="1">
    <source>
        <dbReference type="ARBA" id="ARBA00022598"/>
    </source>
</evidence>
<dbReference type="InterPro" id="IPR013078">
    <property type="entry name" value="His_Pase_superF_clade-1"/>
</dbReference>
<name>A0A1G2LQ78_9BACT</name>
<dbReference type="InterPro" id="IPR033709">
    <property type="entry name" value="Anticodon_Ile_ABEc"/>
</dbReference>
<dbReference type="Pfam" id="PF00300">
    <property type="entry name" value="His_Phos_1"/>
    <property type="match status" value="1"/>
</dbReference>
<dbReference type="CDD" id="cd07961">
    <property type="entry name" value="Anticodon_Ia_Ile_ABEc"/>
    <property type="match status" value="1"/>
</dbReference>
<dbReference type="GO" id="GO:0004822">
    <property type="term" value="F:isoleucine-tRNA ligase activity"/>
    <property type="evidence" value="ECO:0007669"/>
    <property type="project" value="UniProtKB-EC"/>
</dbReference>